<evidence type="ECO:0000313" key="1">
    <source>
        <dbReference type="EMBL" id="CCG84748.1"/>
    </source>
</evidence>
<dbReference type="EMBL" id="CAHR02000297">
    <property type="protein sequence ID" value="CCG84748.1"/>
    <property type="molecule type" value="Genomic_DNA"/>
</dbReference>
<dbReference type="PANTHER" id="PTHR31749">
    <property type="entry name" value="KINETOCHORE-ASSOCIATED PROTEIN NSL1 HOMOLOG"/>
    <property type="match status" value="1"/>
</dbReference>
<dbReference type="OrthoDB" id="2135762at2759"/>
<gene>
    <name evidence="1" type="ORF">TAPDE_005267</name>
</gene>
<protein>
    <recommendedName>
        <fullName evidence="3">Kinetochore protein mis14</fullName>
    </recommendedName>
</protein>
<sequence>MSTLPKIPLDSSSDLAFLRLQLQQALSTRLSRHLPNALPEDAFRTMIEAHISAFLSKTMQEATGNVTINGMPPRPSDIAKGVQVEAERYETFSVALQADVLARHAVLEETITRVTRMRREVPNQILSLVKAREADSAVKEEEVREEEGVEEGEPEAVSIARLSEVQETYEKSVVMLREMKGSVGSVNAKAQRARDVLEFIQRQQKESATQS</sequence>
<organism evidence="1 2">
    <name type="scientific">Taphrina deformans (strain PYCC 5710 / ATCC 11124 / CBS 356.35 / IMI 108563 / JCM 9778 / NBRC 8474)</name>
    <name type="common">Peach leaf curl fungus</name>
    <name type="synonym">Lalaria deformans</name>
    <dbReference type="NCBI Taxonomy" id="1097556"/>
    <lineage>
        <taxon>Eukaryota</taxon>
        <taxon>Fungi</taxon>
        <taxon>Dikarya</taxon>
        <taxon>Ascomycota</taxon>
        <taxon>Taphrinomycotina</taxon>
        <taxon>Taphrinomycetes</taxon>
        <taxon>Taphrinales</taxon>
        <taxon>Taphrinaceae</taxon>
        <taxon>Taphrina</taxon>
    </lineage>
</organism>
<dbReference type="Pfam" id="PF08641">
    <property type="entry name" value="Mis14"/>
    <property type="match status" value="1"/>
</dbReference>
<evidence type="ECO:0008006" key="3">
    <source>
        <dbReference type="Google" id="ProtNLM"/>
    </source>
</evidence>
<evidence type="ECO:0000313" key="2">
    <source>
        <dbReference type="Proteomes" id="UP000013776"/>
    </source>
</evidence>
<dbReference type="eggNOG" id="ENOG502SA1D">
    <property type="taxonomic scope" value="Eukaryota"/>
</dbReference>
<reference evidence="1 2" key="1">
    <citation type="journal article" date="2013" name="MBio">
        <title>Genome sequencing of the plant pathogen Taphrina deformans, the causal agent of peach leaf curl.</title>
        <authorList>
            <person name="Cisse O.H."/>
            <person name="Almeida J.M.G.C.F."/>
            <person name="Fonseca A."/>
            <person name="Kumar A.A."/>
            <person name="Salojaervi J."/>
            <person name="Overmyer K."/>
            <person name="Hauser P.M."/>
            <person name="Pagni M."/>
        </authorList>
    </citation>
    <scope>NUCLEOTIDE SEQUENCE [LARGE SCALE GENOMIC DNA]</scope>
    <source>
        <strain evidence="2">PYCC 5710 / ATCC 11124 / CBS 356.35 / IMI 108563 / JCM 9778 / NBRC 8474</strain>
    </source>
</reference>
<dbReference type="GO" id="GO:0000070">
    <property type="term" value="P:mitotic sister chromatid segregation"/>
    <property type="evidence" value="ECO:0007669"/>
    <property type="project" value="InterPro"/>
</dbReference>
<dbReference type="AlphaFoldDB" id="R4XJX1"/>
<accession>R4XJX1</accession>
<dbReference type="GO" id="GO:0000444">
    <property type="term" value="C:MIS12/MIND type complex"/>
    <property type="evidence" value="ECO:0007669"/>
    <property type="project" value="TreeGrafter"/>
</dbReference>
<comment type="caution">
    <text evidence="1">The sequence shown here is derived from an EMBL/GenBank/DDBJ whole genome shotgun (WGS) entry which is preliminary data.</text>
</comment>
<dbReference type="STRING" id="1097556.R4XJX1"/>
<proteinExistence type="predicted"/>
<keyword evidence="2" id="KW-1185">Reference proteome</keyword>
<name>R4XJX1_TAPDE</name>
<dbReference type="VEuPathDB" id="FungiDB:TAPDE_005267"/>
<dbReference type="PANTHER" id="PTHR31749:SF3">
    <property type="entry name" value="KINETOCHORE-ASSOCIATED PROTEIN NSL1 HOMOLOG"/>
    <property type="match status" value="1"/>
</dbReference>
<dbReference type="InterPro" id="IPR013950">
    <property type="entry name" value="Mis14/Nsl1"/>
</dbReference>
<dbReference type="Proteomes" id="UP000013776">
    <property type="component" value="Unassembled WGS sequence"/>
</dbReference>